<keyword evidence="1" id="KW-1133">Transmembrane helix</keyword>
<dbReference type="PANTHER" id="PTHR47380:SF4">
    <property type="entry name" value="OS02G0533000 PROTEIN"/>
    <property type="match status" value="1"/>
</dbReference>
<dbReference type="GO" id="GO:0009941">
    <property type="term" value="C:chloroplast envelope"/>
    <property type="evidence" value="ECO:0007669"/>
    <property type="project" value="TreeGrafter"/>
</dbReference>
<evidence type="ECO:0000313" key="3">
    <source>
        <dbReference type="Proteomes" id="UP000824469"/>
    </source>
</evidence>
<organism evidence="2 3">
    <name type="scientific">Taxus chinensis</name>
    <name type="common">Chinese yew</name>
    <name type="synonym">Taxus wallichiana var. chinensis</name>
    <dbReference type="NCBI Taxonomy" id="29808"/>
    <lineage>
        <taxon>Eukaryota</taxon>
        <taxon>Viridiplantae</taxon>
        <taxon>Streptophyta</taxon>
        <taxon>Embryophyta</taxon>
        <taxon>Tracheophyta</taxon>
        <taxon>Spermatophyta</taxon>
        <taxon>Pinopsida</taxon>
        <taxon>Pinidae</taxon>
        <taxon>Conifers II</taxon>
        <taxon>Cupressales</taxon>
        <taxon>Taxaceae</taxon>
        <taxon>Taxus</taxon>
    </lineage>
</organism>
<dbReference type="AlphaFoldDB" id="A0AA38G5C2"/>
<gene>
    <name evidence="2" type="ORF">KI387_024150</name>
</gene>
<sequence length="435" mass="49427">AVDALGRRVTIGDVASKAGLKLNQAETALQALAADSGGFLEVSDEGDVLYVFPSDYQVKLAAKSLRLRFKPVVDKLKAVAEYLIRVSFGTALLASIVIVYTAIIAILSGRSEEDNRGRRERSYDPGFSRSYNSGFNFFISPADLFWYWDPYYYRRPRRKEGGGMNFFEAVFSFVFGDGDPNQGIEEERWKLIGEYITSHGGVVTAEELAPYLDVSPVDEDKEDESYVLPVLLQFDGRPEVDNKGNILYRFPSLQRTASTWFGRKEYVGKRWKTWIGEATKFFQERQWDFSKAGGTEKSMVVALGGLNLAGVIILGSMLKDIAIVQGGFLSFVVNVFPLLQIYAGSFFVIPLSRWFLIRKKNADIYQRNRARKQRALALEAPDFSLRQKIESARDMAERTIIGKERIIYSTEKDLADQDYDAKDWERRLRELERSD</sequence>
<keyword evidence="1" id="KW-0472">Membrane</keyword>
<comment type="caution">
    <text evidence="2">The sequence shown here is derived from an EMBL/GenBank/DDBJ whole genome shotgun (WGS) entry which is preliminary data.</text>
</comment>
<proteinExistence type="predicted"/>
<feature type="transmembrane region" description="Helical" evidence="1">
    <location>
        <begin position="338"/>
        <end position="357"/>
    </location>
</feature>
<dbReference type="PANTHER" id="PTHR47380">
    <property type="entry name" value="OS02G0533000 PROTEIN"/>
    <property type="match status" value="1"/>
</dbReference>
<keyword evidence="3" id="KW-1185">Reference proteome</keyword>
<feature type="transmembrane region" description="Helical" evidence="1">
    <location>
        <begin position="82"/>
        <end position="109"/>
    </location>
</feature>
<evidence type="ECO:0000256" key="1">
    <source>
        <dbReference type="SAM" id="Phobius"/>
    </source>
</evidence>
<dbReference type="InterPro" id="IPR044200">
    <property type="entry name" value="At5g03900-like"/>
</dbReference>
<evidence type="ECO:0000313" key="2">
    <source>
        <dbReference type="EMBL" id="KAH9315523.1"/>
    </source>
</evidence>
<dbReference type="OMA" id="PLIRYFW"/>
<name>A0AA38G5C2_TAXCH</name>
<reference evidence="2 3" key="1">
    <citation type="journal article" date="2021" name="Nat. Plants">
        <title>The Taxus genome provides insights into paclitaxel biosynthesis.</title>
        <authorList>
            <person name="Xiong X."/>
            <person name="Gou J."/>
            <person name="Liao Q."/>
            <person name="Li Y."/>
            <person name="Zhou Q."/>
            <person name="Bi G."/>
            <person name="Li C."/>
            <person name="Du R."/>
            <person name="Wang X."/>
            <person name="Sun T."/>
            <person name="Guo L."/>
            <person name="Liang H."/>
            <person name="Lu P."/>
            <person name="Wu Y."/>
            <person name="Zhang Z."/>
            <person name="Ro D.K."/>
            <person name="Shang Y."/>
            <person name="Huang S."/>
            <person name="Yan J."/>
        </authorList>
    </citation>
    <scope>NUCLEOTIDE SEQUENCE [LARGE SCALE GENOMIC DNA]</scope>
    <source>
        <strain evidence="2">Ta-2019</strain>
    </source>
</reference>
<keyword evidence="1" id="KW-0812">Transmembrane</keyword>
<feature type="transmembrane region" description="Helical" evidence="1">
    <location>
        <begin position="299"/>
        <end position="318"/>
    </location>
</feature>
<dbReference type="EMBL" id="JAHRHJ020000005">
    <property type="protein sequence ID" value="KAH9315523.1"/>
    <property type="molecule type" value="Genomic_DNA"/>
</dbReference>
<accession>A0AA38G5C2</accession>
<evidence type="ECO:0008006" key="4">
    <source>
        <dbReference type="Google" id="ProtNLM"/>
    </source>
</evidence>
<feature type="non-terminal residue" evidence="2">
    <location>
        <position position="435"/>
    </location>
</feature>
<dbReference type="Proteomes" id="UP000824469">
    <property type="component" value="Unassembled WGS sequence"/>
</dbReference>
<protein>
    <recommendedName>
        <fullName evidence="4">Iron-sulfur cluster biosynthesis family protein</fullName>
    </recommendedName>
</protein>